<dbReference type="InterPro" id="IPR050414">
    <property type="entry name" value="Fungal_M35_metalloproteases"/>
</dbReference>
<dbReference type="GO" id="GO:0046872">
    <property type="term" value="F:metal ion binding"/>
    <property type="evidence" value="ECO:0007669"/>
    <property type="project" value="UniProtKB-KW"/>
</dbReference>
<evidence type="ECO:0000256" key="10">
    <source>
        <dbReference type="ARBA" id="ARBA00023049"/>
    </source>
</evidence>
<evidence type="ECO:0000256" key="2">
    <source>
        <dbReference type="ARBA" id="ARBA00010279"/>
    </source>
</evidence>
<evidence type="ECO:0000256" key="5">
    <source>
        <dbReference type="ARBA" id="ARBA00022685"/>
    </source>
</evidence>
<feature type="binding site" evidence="13">
    <location>
        <position position="310"/>
    </location>
    <ligand>
        <name>Zn(2+)</name>
        <dbReference type="ChEBI" id="CHEBI:29105"/>
        <note>catalytic</note>
    </ligand>
</feature>
<dbReference type="EMBL" id="KZ857519">
    <property type="protein sequence ID" value="RDX41213.1"/>
    <property type="molecule type" value="Genomic_DNA"/>
</dbReference>
<keyword evidence="8" id="KW-0378">Hydrolase</keyword>
<comment type="similarity">
    <text evidence="2">Belongs to the peptidase M35 family.</text>
</comment>
<feature type="chain" id="PRO_5016802412" description="deuterolysin" evidence="14">
    <location>
        <begin position="22"/>
        <end position="391"/>
    </location>
</feature>
<accession>A0A371CLQ9</accession>
<keyword evidence="4" id="KW-0645">Protease</keyword>
<keyword evidence="16" id="KW-1185">Reference proteome</keyword>
<gene>
    <name evidence="15" type="ORF">OH76DRAFT_1412303</name>
</gene>
<evidence type="ECO:0000256" key="3">
    <source>
        <dbReference type="ARBA" id="ARBA00012431"/>
    </source>
</evidence>
<evidence type="ECO:0000313" key="15">
    <source>
        <dbReference type="EMBL" id="RDX41213.1"/>
    </source>
</evidence>
<dbReference type="Gene3D" id="2.60.40.2970">
    <property type="match status" value="1"/>
</dbReference>
<dbReference type="Gene3D" id="3.40.390.10">
    <property type="entry name" value="Collagenase (Catalytic Domain)"/>
    <property type="match status" value="1"/>
</dbReference>
<evidence type="ECO:0000256" key="13">
    <source>
        <dbReference type="PIRSR" id="PIRSR601384-2"/>
    </source>
</evidence>
<dbReference type="GO" id="GO:0006508">
    <property type="term" value="P:proteolysis"/>
    <property type="evidence" value="ECO:0007669"/>
    <property type="project" value="UniProtKB-KW"/>
</dbReference>
<evidence type="ECO:0000256" key="9">
    <source>
        <dbReference type="ARBA" id="ARBA00022833"/>
    </source>
</evidence>
<evidence type="ECO:0000256" key="7">
    <source>
        <dbReference type="ARBA" id="ARBA00022729"/>
    </source>
</evidence>
<evidence type="ECO:0000256" key="14">
    <source>
        <dbReference type="SAM" id="SignalP"/>
    </source>
</evidence>
<evidence type="ECO:0000313" key="16">
    <source>
        <dbReference type="Proteomes" id="UP000256964"/>
    </source>
</evidence>
<reference evidence="15 16" key="1">
    <citation type="journal article" date="2018" name="Biotechnol. Biofuels">
        <title>Integrative visual omics of the white-rot fungus Polyporus brumalis exposes the biotechnological potential of its oxidative enzymes for delignifying raw plant biomass.</title>
        <authorList>
            <person name="Miyauchi S."/>
            <person name="Rancon A."/>
            <person name="Drula E."/>
            <person name="Hage H."/>
            <person name="Chaduli D."/>
            <person name="Favel A."/>
            <person name="Grisel S."/>
            <person name="Henrissat B."/>
            <person name="Herpoel-Gimbert I."/>
            <person name="Ruiz-Duenas F.J."/>
            <person name="Chevret D."/>
            <person name="Hainaut M."/>
            <person name="Lin J."/>
            <person name="Wang M."/>
            <person name="Pangilinan J."/>
            <person name="Lipzen A."/>
            <person name="Lesage-Meessen L."/>
            <person name="Navarro D."/>
            <person name="Riley R."/>
            <person name="Grigoriev I.V."/>
            <person name="Zhou S."/>
            <person name="Raouche S."/>
            <person name="Rosso M.N."/>
        </authorList>
    </citation>
    <scope>NUCLEOTIDE SEQUENCE [LARGE SCALE GENOMIC DNA]</scope>
    <source>
        <strain evidence="15 16">BRFM 1820</strain>
    </source>
</reference>
<keyword evidence="10 15" id="KW-0482">Metalloprotease</keyword>
<keyword evidence="6 13" id="KW-0479">Metal-binding</keyword>
<evidence type="ECO:0000256" key="4">
    <source>
        <dbReference type="ARBA" id="ARBA00022670"/>
    </source>
</evidence>
<dbReference type="OrthoDB" id="412874at2759"/>
<evidence type="ECO:0000256" key="8">
    <source>
        <dbReference type="ARBA" id="ARBA00022801"/>
    </source>
</evidence>
<feature type="binding site" evidence="13">
    <location>
        <position position="314"/>
    </location>
    <ligand>
        <name>Zn(2+)</name>
        <dbReference type="ChEBI" id="CHEBI:29105"/>
        <note>catalytic</note>
    </ligand>
</feature>
<feature type="signal peptide" evidence="14">
    <location>
        <begin position="1"/>
        <end position="21"/>
    </location>
</feature>
<feature type="active site" evidence="12">
    <location>
        <position position="311"/>
    </location>
</feature>
<evidence type="ECO:0000256" key="12">
    <source>
        <dbReference type="PIRSR" id="PIRSR601384-1"/>
    </source>
</evidence>
<dbReference type="Pfam" id="PF02102">
    <property type="entry name" value="Peptidase_M35"/>
    <property type="match status" value="1"/>
</dbReference>
<keyword evidence="9 13" id="KW-0862">Zinc</keyword>
<dbReference type="Proteomes" id="UP000256964">
    <property type="component" value="Unassembled WGS sequence"/>
</dbReference>
<dbReference type="PANTHER" id="PTHR37016">
    <property type="match status" value="1"/>
</dbReference>
<dbReference type="SUPFAM" id="SSF55486">
    <property type="entry name" value="Metalloproteases ('zincins'), catalytic domain"/>
    <property type="match status" value="1"/>
</dbReference>
<sequence length="391" mass="41960">MMSMFSLGFLVLAGSTALSLATPANRDPAFEVSVTAPTEVQSIDDIMVTAAVTNIGSEDVKVLKFGTILDNHYPTRSFTVSKDGLVANFTGIKLQIDLDVLDDFAYVVIPAGETVIVEHEVASLYNFEELGTGAFEFEPVTDFQVVAADAKPNAYKVSAGKVKVNVKSDVSQREMKTHEKRARVSCTNSSESSFISSSYSEGKSLASIVVNYISSNGADSLYRSYFGSSPTSTVLDVFSAVAGENSRSRMLSCNDPYKICSDPPGVIAYTMTPSTNIYFCSIFYREVTTSSLCNGTTVASRSIRGGTVLHELTHALSNTTDVGYGCSYDQSLGMWSPSQARSNADNYNCFATQVYQNTQCAEQVAPSEGIVSRILDAVSALGSLGDRLVQS</sequence>
<evidence type="ECO:0000256" key="1">
    <source>
        <dbReference type="ARBA" id="ARBA00001187"/>
    </source>
</evidence>
<evidence type="ECO:0000256" key="11">
    <source>
        <dbReference type="ARBA" id="ARBA00023145"/>
    </source>
</evidence>
<dbReference type="STRING" id="139420.A0A371CLQ9"/>
<dbReference type="GO" id="GO:0004222">
    <property type="term" value="F:metalloendopeptidase activity"/>
    <property type="evidence" value="ECO:0007669"/>
    <property type="project" value="InterPro"/>
</dbReference>
<evidence type="ECO:0000256" key="6">
    <source>
        <dbReference type="ARBA" id="ARBA00022723"/>
    </source>
</evidence>
<comment type="cofactor">
    <cofactor evidence="13">
        <name>Zn(2+)</name>
        <dbReference type="ChEBI" id="CHEBI:29105"/>
    </cofactor>
    <text evidence="13">Binds 1 zinc ion per subunit.</text>
</comment>
<dbReference type="AlphaFoldDB" id="A0A371CLQ9"/>
<dbReference type="InterPro" id="IPR024079">
    <property type="entry name" value="MetalloPept_cat_dom_sf"/>
</dbReference>
<dbReference type="EC" id="3.4.24.39" evidence="3"/>
<organism evidence="15 16">
    <name type="scientific">Lentinus brumalis</name>
    <dbReference type="NCBI Taxonomy" id="2498619"/>
    <lineage>
        <taxon>Eukaryota</taxon>
        <taxon>Fungi</taxon>
        <taxon>Dikarya</taxon>
        <taxon>Basidiomycota</taxon>
        <taxon>Agaricomycotina</taxon>
        <taxon>Agaricomycetes</taxon>
        <taxon>Polyporales</taxon>
        <taxon>Polyporaceae</taxon>
        <taxon>Lentinus</taxon>
    </lineage>
</organism>
<proteinExistence type="inferred from homology"/>
<keyword evidence="7 14" id="KW-0732">Signal</keyword>
<dbReference type="CDD" id="cd11008">
    <property type="entry name" value="M35_deuterolysin_like"/>
    <property type="match status" value="1"/>
</dbReference>
<keyword evidence="11" id="KW-0865">Zymogen</keyword>
<dbReference type="PANTHER" id="PTHR37016:SF3">
    <property type="entry name" value="NEUTRAL PROTEASE 2-RELATED"/>
    <property type="match status" value="1"/>
</dbReference>
<feature type="binding site" evidence="13">
    <location>
        <position position="321"/>
    </location>
    <ligand>
        <name>Zn(2+)</name>
        <dbReference type="ChEBI" id="CHEBI:29105"/>
        <note>catalytic</note>
    </ligand>
</feature>
<protein>
    <recommendedName>
        <fullName evidence="3">deuterolysin</fullName>
        <ecNumber evidence="3">3.4.24.39</ecNumber>
    </recommendedName>
</protein>
<name>A0A371CLQ9_9APHY</name>
<dbReference type="InterPro" id="IPR001384">
    <property type="entry name" value="Peptidase_M35"/>
</dbReference>
<comment type="catalytic activity">
    <reaction evidence="1">
        <text>Preferential cleavage of bonds with hydrophobic residues in P1'. Also 3-Asn-|-Gln-4 and 8-Gly-|-Ser-9 bonds in insulin B chain.</text>
        <dbReference type="EC" id="3.4.24.39"/>
    </reaction>
</comment>
<keyword evidence="5" id="KW-0165">Cleavage on pair of basic residues</keyword>